<evidence type="ECO:0000256" key="9">
    <source>
        <dbReference type="ARBA" id="ARBA00022837"/>
    </source>
</evidence>
<dbReference type="Pfam" id="PF03160">
    <property type="entry name" value="Calx-beta"/>
    <property type="match status" value="1"/>
</dbReference>
<evidence type="ECO:0000256" key="14">
    <source>
        <dbReference type="ARBA" id="ARBA00023136"/>
    </source>
</evidence>
<feature type="domain" description="Calx-beta" evidence="19">
    <location>
        <begin position="290"/>
        <end position="393"/>
    </location>
</feature>
<keyword evidence="9" id="KW-0106">Calcium</keyword>
<dbReference type="AlphaFoldDB" id="A0A7S1AC18"/>
<dbReference type="GO" id="GO:0098703">
    <property type="term" value="P:calcium ion import across plasma membrane"/>
    <property type="evidence" value="ECO:0007669"/>
    <property type="project" value="TreeGrafter"/>
</dbReference>
<name>A0A7S1AC18_NOCSC</name>
<feature type="transmembrane region" description="Helical" evidence="18">
    <location>
        <begin position="617"/>
        <end position="635"/>
    </location>
</feature>
<dbReference type="PANTHER" id="PTHR11878">
    <property type="entry name" value="SODIUM/CALCIUM EXCHANGER"/>
    <property type="match status" value="1"/>
</dbReference>
<dbReference type="GO" id="GO:0005886">
    <property type="term" value="C:plasma membrane"/>
    <property type="evidence" value="ECO:0007669"/>
    <property type="project" value="UniProtKB-SubCell"/>
</dbReference>
<dbReference type="InterPro" id="IPR004836">
    <property type="entry name" value="Na_Ca_Ex"/>
</dbReference>
<evidence type="ECO:0000256" key="11">
    <source>
        <dbReference type="ARBA" id="ARBA00022989"/>
    </source>
</evidence>
<keyword evidence="4" id="KW-1003">Cell membrane</keyword>
<dbReference type="GO" id="GO:0046872">
    <property type="term" value="F:metal ion binding"/>
    <property type="evidence" value="ECO:0007669"/>
    <property type="project" value="UniProtKB-KW"/>
</dbReference>
<comment type="similarity">
    <text evidence="2">Belongs to the Ca(2+):cation antiporter (CaCA) (TC 2.A.19) family. SLC8 subfamily.</text>
</comment>
<dbReference type="GO" id="GO:0005432">
    <property type="term" value="F:calcium:sodium antiporter activity"/>
    <property type="evidence" value="ECO:0007669"/>
    <property type="project" value="InterPro"/>
</dbReference>
<sequence>MPDICDVGGADNGIAFPLFGDDEARWHIGVKVTLYFLGLSWCFMGVAILADIFMSSIERVTSKKKRVTSRETGQTVTVQVWNDTVANLTLMALGSSAPEILLSIIGLFGNSFYSEDLGPSTIVGSAAFNLFVIIAVCIVGLPAGEKRLIKDTTVFGITASFSVLAYVWLVVILLLFSADVVDIWEGILTFLFFPLLVFVAYLADIGTFGSKRKTTSSIVWSELSEEDFHKMERSIREKHGENISAEAVHTLMEIEYSPCPSRAVYRVAAIRNMSGGKRVKHCKSLGEQQITVFGKHDNGEASDVPVVDFSARRYTVVESAVIVQLMVVRSGLTAATLNVSYDTREGSAKEGEDFKRVTGQLQFEEGETEKVIEVPIVNDERHEDTESFFVDLRSPCCPEQNVIPQLGATATAEVFIVDDDCAGIIAFEKEHKSVTTPTVQTTLKLKVRRHKGASGEVTVNYNTEDGKAKAGLAYEAVAGQLTFAAGEEEAVVEVKINPTHQYDMTEDFRLYLKDPTGGATLDSTTDGGADANICTIFIKDDLEVKERSERIRLIIAAKWEGAQIGDQKWLDQFKEALYPGGTSEEMQHAGVVDWILHICCFPWKILFAFVPPPDFCGGWVCFVCALIMIAFVTTAIGDLANLLGCSMGISPSITAITFVALGTSLPDTFASKTAAIHDPYADASIGNVTGSNSVNVFLGLGLPWSIGAIYWTCTGSTAEWKETFPDLSADYPDGAFVVEAGALAPSVATFCALAIVAILFLVWRRVKMGAELGGNAVVARLSALFLVSLWLVYIGVSIYLDATQ</sequence>
<dbReference type="InterPro" id="IPR038081">
    <property type="entry name" value="CalX-like_sf"/>
</dbReference>
<evidence type="ECO:0000256" key="4">
    <source>
        <dbReference type="ARBA" id="ARBA00022475"/>
    </source>
</evidence>
<evidence type="ECO:0000256" key="18">
    <source>
        <dbReference type="SAM" id="Phobius"/>
    </source>
</evidence>
<evidence type="ECO:0000256" key="16">
    <source>
        <dbReference type="ARBA" id="ARBA00023201"/>
    </source>
</evidence>
<keyword evidence="13" id="KW-0406">Ion transport</keyword>
<evidence type="ECO:0000256" key="17">
    <source>
        <dbReference type="ARBA" id="ARBA00033667"/>
    </source>
</evidence>
<feature type="transmembrane region" description="Helical" evidence="18">
    <location>
        <begin position="642"/>
        <end position="661"/>
    </location>
</feature>
<dbReference type="GO" id="GO:0007154">
    <property type="term" value="P:cell communication"/>
    <property type="evidence" value="ECO:0007669"/>
    <property type="project" value="InterPro"/>
</dbReference>
<evidence type="ECO:0000256" key="1">
    <source>
        <dbReference type="ARBA" id="ARBA00004651"/>
    </source>
</evidence>
<dbReference type="InterPro" id="IPR044880">
    <property type="entry name" value="NCX_ion-bd_dom_sf"/>
</dbReference>
<proteinExistence type="inferred from homology"/>
<feature type="transmembrane region" description="Helical" evidence="18">
    <location>
        <begin position="88"/>
        <end position="109"/>
    </location>
</feature>
<dbReference type="GO" id="GO:0005516">
    <property type="term" value="F:calmodulin binding"/>
    <property type="evidence" value="ECO:0007669"/>
    <property type="project" value="UniProtKB-KW"/>
</dbReference>
<feature type="domain" description="Calx-beta" evidence="19">
    <location>
        <begin position="412"/>
        <end position="513"/>
    </location>
</feature>
<feature type="transmembrane region" description="Helical" evidence="18">
    <location>
        <begin position="183"/>
        <end position="203"/>
    </location>
</feature>
<feature type="transmembrane region" description="Helical" evidence="18">
    <location>
        <begin position="742"/>
        <end position="763"/>
    </location>
</feature>
<evidence type="ECO:0000256" key="13">
    <source>
        <dbReference type="ARBA" id="ARBA00023065"/>
    </source>
</evidence>
<feature type="transmembrane region" description="Helical" evidence="18">
    <location>
        <begin position="121"/>
        <end position="141"/>
    </location>
</feature>
<evidence type="ECO:0000256" key="10">
    <source>
        <dbReference type="ARBA" id="ARBA00022860"/>
    </source>
</evidence>
<feature type="transmembrane region" description="Helical" evidence="18">
    <location>
        <begin position="153"/>
        <end position="177"/>
    </location>
</feature>
<keyword evidence="10" id="KW-0112">Calmodulin-binding</keyword>
<dbReference type="Gene3D" id="2.60.40.2030">
    <property type="match status" value="2"/>
</dbReference>
<evidence type="ECO:0000256" key="6">
    <source>
        <dbReference type="ARBA" id="ARBA00022723"/>
    </source>
</evidence>
<keyword evidence="12" id="KW-0915">Sodium</keyword>
<comment type="subcellular location">
    <subcellularLocation>
        <location evidence="1">Cell membrane</location>
        <topology evidence="1">Multi-pass membrane protein</topology>
    </subcellularLocation>
</comment>
<evidence type="ECO:0000256" key="8">
    <source>
        <dbReference type="ARBA" id="ARBA00022737"/>
    </source>
</evidence>
<keyword evidence="7" id="KW-0732">Signal</keyword>
<dbReference type="InterPro" id="IPR051171">
    <property type="entry name" value="CaCA"/>
</dbReference>
<evidence type="ECO:0000256" key="7">
    <source>
        <dbReference type="ARBA" id="ARBA00022729"/>
    </source>
</evidence>
<keyword evidence="16" id="KW-0739">Sodium transport</keyword>
<accession>A0A7S1AC18</accession>
<evidence type="ECO:0000256" key="2">
    <source>
        <dbReference type="ARBA" id="ARBA00007489"/>
    </source>
</evidence>
<evidence type="ECO:0000256" key="3">
    <source>
        <dbReference type="ARBA" id="ARBA00022448"/>
    </source>
</evidence>
<comment type="catalytic activity">
    <reaction evidence="17">
        <text>Ca(2+)(in) + 3 Na(+)(out) = Ca(2+)(out) + 3 Na(+)(in)</text>
        <dbReference type="Rhea" id="RHEA:69955"/>
        <dbReference type="ChEBI" id="CHEBI:29101"/>
        <dbReference type="ChEBI" id="CHEBI:29108"/>
    </reaction>
</comment>
<evidence type="ECO:0000313" key="20">
    <source>
        <dbReference type="EMBL" id="CAD8848902.1"/>
    </source>
</evidence>
<dbReference type="Pfam" id="PF01699">
    <property type="entry name" value="Na_Ca_ex"/>
    <property type="match status" value="2"/>
</dbReference>
<evidence type="ECO:0000256" key="5">
    <source>
        <dbReference type="ARBA" id="ARBA00022692"/>
    </source>
</evidence>
<dbReference type="PANTHER" id="PTHR11878:SF65">
    <property type="entry name" value="NA_CA-EXCHANGE PROTEIN, ISOFORM G"/>
    <property type="match status" value="1"/>
</dbReference>
<reference evidence="20" key="1">
    <citation type="submission" date="2021-01" db="EMBL/GenBank/DDBJ databases">
        <authorList>
            <person name="Corre E."/>
            <person name="Pelletier E."/>
            <person name="Niang G."/>
            <person name="Scheremetjew M."/>
            <person name="Finn R."/>
            <person name="Kale V."/>
            <person name="Holt S."/>
            <person name="Cochrane G."/>
            <person name="Meng A."/>
            <person name="Brown T."/>
            <person name="Cohen L."/>
        </authorList>
    </citation>
    <scope>NUCLEOTIDE SEQUENCE</scope>
</reference>
<feature type="transmembrane region" description="Helical" evidence="18">
    <location>
        <begin position="775"/>
        <end position="800"/>
    </location>
</feature>
<keyword evidence="14 18" id="KW-0472">Membrane</keyword>
<dbReference type="InterPro" id="IPR004837">
    <property type="entry name" value="NaCa_Exmemb"/>
</dbReference>
<dbReference type="InterPro" id="IPR003644">
    <property type="entry name" value="Calx_beta"/>
</dbReference>
<protein>
    <recommendedName>
        <fullName evidence="19">Calx-beta domain-containing protein</fullName>
    </recommendedName>
</protein>
<dbReference type="SUPFAM" id="SSF141072">
    <property type="entry name" value="CalX-like"/>
    <property type="match status" value="2"/>
</dbReference>
<dbReference type="Gene3D" id="1.20.1420.30">
    <property type="entry name" value="NCX, central ion-binding region"/>
    <property type="match status" value="2"/>
</dbReference>
<organism evidence="20">
    <name type="scientific">Noctiluca scintillans</name>
    <name type="common">Sea sparkle</name>
    <name type="synonym">Red tide dinoflagellate</name>
    <dbReference type="NCBI Taxonomy" id="2966"/>
    <lineage>
        <taxon>Eukaryota</taxon>
        <taxon>Sar</taxon>
        <taxon>Alveolata</taxon>
        <taxon>Dinophyceae</taxon>
        <taxon>Noctilucales</taxon>
        <taxon>Noctilucaceae</taxon>
        <taxon>Noctiluca</taxon>
    </lineage>
</organism>
<keyword evidence="3" id="KW-0813">Transport</keyword>
<dbReference type="PRINTS" id="PR01259">
    <property type="entry name" value="NACAEXCHNGR"/>
</dbReference>
<evidence type="ECO:0000259" key="19">
    <source>
        <dbReference type="SMART" id="SM00237"/>
    </source>
</evidence>
<keyword evidence="8" id="KW-0677">Repeat</keyword>
<keyword evidence="5 18" id="KW-0812">Transmembrane</keyword>
<feature type="transmembrane region" description="Helical" evidence="18">
    <location>
        <begin position="34"/>
        <end position="57"/>
    </location>
</feature>
<dbReference type="SMART" id="SM00237">
    <property type="entry name" value="Calx_beta"/>
    <property type="match status" value="2"/>
</dbReference>
<keyword evidence="15" id="KW-0325">Glycoprotein</keyword>
<evidence type="ECO:0000256" key="15">
    <source>
        <dbReference type="ARBA" id="ARBA00023180"/>
    </source>
</evidence>
<evidence type="ECO:0000256" key="12">
    <source>
        <dbReference type="ARBA" id="ARBA00023053"/>
    </source>
</evidence>
<gene>
    <name evidence="20" type="ORF">NSCI0253_LOCUS23252</name>
</gene>
<keyword evidence="11 18" id="KW-1133">Transmembrane helix</keyword>
<dbReference type="EMBL" id="HBFQ01033088">
    <property type="protein sequence ID" value="CAD8848902.1"/>
    <property type="molecule type" value="Transcribed_RNA"/>
</dbReference>
<keyword evidence="6" id="KW-0479">Metal-binding</keyword>